<evidence type="ECO:0000256" key="35">
    <source>
        <dbReference type="ARBA" id="ARBA00058068"/>
    </source>
</evidence>
<comment type="catalytic activity">
    <reaction evidence="8">
        <text>glyoxylate + L-alanine = glycine + pyruvate</text>
        <dbReference type="Rhea" id="RHEA:24248"/>
        <dbReference type="ChEBI" id="CHEBI:15361"/>
        <dbReference type="ChEBI" id="CHEBI:36655"/>
        <dbReference type="ChEBI" id="CHEBI:57305"/>
        <dbReference type="ChEBI" id="CHEBI:57972"/>
        <dbReference type="EC" id="2.6.1.44"/>
    </reaction>
    <physiologicalReaction direction="left-to-right" evidence="8">
        <dbReference type="Rhea" id="RHEA:24249"/>
    </physiologicalReaction>
</comment>
<evidence type="ECO:0000256" key="13">
    <source>
        <dbReference type="ARBA" id="ARBA00042611"/>
    </source>
</evidence>
<dbReference type="InterPro" id="IPR015424">
    <property type="entry name" value="PyrdxlP-dep_Trfase"/>
</dbReference>
<dbReference type="PANTHER" id="PTHR45688:SF3">
    <property type="entry name" value="ALANINE--GLYOXYLATE AMINOTRANSFERASE 2, MITOCHONDRIAL"/>
    <property type="match status" value="1"/>
</dbReference>
<evidence type="ECO:0000256" key="12">
    <source>
        <dbReference type="ARBA" id="ARBA00041845"/>
    </source>
</evidence>
<accession>A0A7J7JAP4</accession>
<dbReference type="Proteomes" id="UP000593567">
    <property type="component" value="Unassembled WGS sequence"/>
</dbReference>
<comment type="catalytic activity">
    <reaction evidence="15">
        <text>N(omega),N(omega)-dimethyl-L-arginine + pyruvate = 5-(3,3-dimethylguanidino)-2-oxopentanoate + L-alanine</text>
        <dbReference type="Rhea" id="RHEA:77303"/>
        <dbReference type="ChEBI" id="CHEBI:15361"/>
        <dbReference type="ChEBI" id="CHEBI:57972"/>
        <dbReference type="ChEBI" id="CHEBI:58326"/>
        <dbReference type="ChEBI" id="CHEBI:197301"/>
    </reaction>
</comment>
<evidence type="ECO:0000256" key="11">
    <source>
        <dbReference type="ARBA" id="ARBA00041662"/>
    </source>
</evidence>
<evidence type="ECO:0000256" key="14">
    <source>
        <dbReference type="ARBA" id="ARBA00042669"/>
    </source>
</evidence>
<evidence type="ECO:0000313" key="37">
    <source>
        <dbReference type="Proteomes" id="UP000593567"/>
    </source>
</evidence>
<comment type="catalytic activity">
    <reaction evidence="20">
        <text>N(omega)-methyl-L-arginine + pyruvate = 5-(3-methylguanidino)-2-oxopentanoate + L-alanine</text>
        <dbReference type="Rhea" id="RHEA:77319"/>
        <dbReference type="ChEBI" id="CHEBI:15361"/>
        <dbReference type="ChEBI" id="CHEBI:57972"/>
        <dbReference type="ChEBI" id="CHEBI:114953"/>
        <dbReference type="ChEBI" id="CHEBI:197314"/>
    </reaction>
</comment>
<evidence type="ECO:0000256" key="26">
    <source>
        <dbReference type="ARBA" id="ARBA00044257"/>
    </source>
</evidence>
<comment type="catalytic activity">
    <reaction evidence="21">
        <text>L-ornithine + pyruvate = 5-amino-2-oxopentanoate + L-alanine</text>
        <dbReference type="Rhea" id="RHEA:77327"/>
        <dbReference type="ChEBI" id="CHEBI:15361"/>
        <dbReference type="ChEBI" id="CHEBI:46911"/>
        <dbReference type="ChEBI" id="CHEBI:57972"/>
        <dbReference type="ChEBI" id="CHEBI:58802"/>
    </reaction>
</comment>
<evidence type="ECO:0000256" key="29">
    <source>
        <dbReference type="ARBA" id="ARBA00048264"/>
    </source>
</evidence>
<dbReference type="GO" id="GO:0019481">
    <property type="term" value="P:L-alanine catabolic process, by transamination"/>
    <property type="evidence" value="ECO:0007669"/>
    <property type="project" value="TreeGrafter"/>
</dbReference>
<organism evidence="36 37">
    <name type="scientific">Bugula neritina</name>
    <name type="common">Brown bryozoan</name>
    <name type="synonym">Sertularia neritina</name>
    <dbReference type="NCBI Taxonomy" id="10212"/>
    <lineage>
        <taxon>Eukaryota</taxon>
        <taxon>Metazoa</taxon>
        <taxon>Spiralia</taxon>
        <taxon>Lophotrochozoa</taxon>
        <taxon>Bryozoa</taxon>
        <taxon>Gymnolaemata</taxon>
        <taxon>Cheilostomatida</taxon>
        <taxon>Flustrina</taxon>
        <taxon>Buguloidea</taxon>
        <taxon>Bugulidae</taxon>
        <taxon>Bugula</taxon>
    </lineage>
</organism>
<comment type="catalytic activity">
    <reaction evidence="22">
        <text>N(omega),N('omega)-dimethyl-L-arginine + pyruvate = 5-(3,3'-dimethylguanidino)-2-oxopentanoate + L-alanine</text>
        <dbReference type="Rhea" id="RHEA:77307"/>
        <dbReference type="ChEBI" id="CHEBI:15361"/>
        <dbReference type="ChEBI" id="CHEBI:57972"/>
        <dbReference type="ChEBI" id="CHEBI:197308"/>
        <dbReference type="ChEBI" id="CHEBI:197310"/>
    </reaction>
</comment>
<evidence type="ECO:0000256" key="28">
    <source>
        <dbReference type="ARBA" id="ARBA00047892"/>
    </source>
</evidence>
<evidence type="ECO:0000256" key="32">
    <source>
        <dbReference type="ARBA" id="ARBA00048760"/>
    </source>
</evidence>
<keyword evidence="37" id="KW-1185">Reference proteome</keyword>
<evidence type="ECO:0000256" key="5">
    <source>
        <dbReference type="ARBA" id="ARBA00013049"/>
    </source>
</evidence>
<comment type="catalytic activity">
    <reaction evidence="34">
        <text>N(omega),N('omega)-dimethyl-L-arginine + glyoxylate = 5-(3,3'-dimethylguanidino)-2-oxopentanoate + glycine</text>
        <dbReference type="Rhea" id="RHEA:77315"/>
        <dbReference type="ChEBI" id="CHEBI:36655"/>
        <dbReference type="ChEBI" id="CHEBI:57305"/>
        <dbReference type="ChEBI" id="CHEBI:197308"/>
        <dbReference type="ChEBI" id="CHEBI:197310"/>
    </reaction>
</comment>
<comment type="catalytic activity">
    <reaction evidence="30">
        <text>2-oxohexanoate + N(omega),N(omega)-dimethyl-L-arginine = L-2-aminohexanoate + 5-(3,3-dimethylguanidino)-2-oxopentanoate</text>
        <dbReference type="Rhea" id="RHEA:77363"/>
        <dbReference type="ChEBI" id="CHEBI:35177"/>
        <dbReference type="ChEBI" id="CHEBI:58326"/>
        <dbReference type="ChEBI" id="CHEBI:58455"/>
        <dbReference type="ChEBI" id="CHEBI:197301"/>
    </reaction>
</comment>
<comment type="subunit">
    <text evidence="4">Homotetramer.</text>
</comment>
<dbReference type="AlphaFoldDB" id="A0A7J7JAP4"/>
<dbReference type="GO" id="GO:0047305">
    <property type="term" value="F:(R)-3-amino-2-methylpropionate-pyruvate transaminase activity"/>
    <property type="evidence" value="ECO:0007669"/>
    <property type="project" value="UniProtKB-EC"/>
</dbReference>
<comment type="catalytic activity">
    <reaction evidence="19">
        <text>2-oxobutanoate + L-alanine = (2S)-2-aminobutanoate + pyruvate</text>
        <dbReference type="Rhea" id="RHEA:77355"/>
        <dbReference type="ChEBI" id="CHEBI:15361"/>
        <dbReference type="ChEBI" id="CHEBI:16763"/>
        <dbReference type="ChEBI" id="CHEBI:57972"/>
        <dbReference type="ChEBI" id="CHEBI:74359"/>
        <dbReference type="EC" id="2.6.1.44"/>
    </reaction>
</comment>
<dbReference type="EMBL" id="VXIV02002810">
    <property type="protein sequence ID" value="KAF6022754.1"/>
    <property type="molecule type" value="Genomic_DNA"/>
</dbReference>
<comment type="catalytic activity">
    <reaction evidence="23">
        <text>3-oxopropanoate + L-alanine = beta-alanine + pyruvate</text>
        <dbReference type="Rhea" id="RHEA:14077"/>
        <dbReference type="ChEBI" id="CHEBI:15361"/>
        <dbReference type="ChEBI" id="CHEBI:33190"/>
        <dbReference type="ChEBI" id="CHEBI:57966"/>
        <dbReference type="ChEBI" id="CHEBI:57972"/>
        <dbReference type="EC" id="2.6.1.18"/>
    </reaction>
    <physiologicalReaction direction="right-to-left" evidence="23">
        <dbReference type="Rhea" id="RHEA:14079"/>
    </physiologicalReaction>
</comment>
<dbReference type="GO" id="GO:0005739">
    <property type="term" value="C:mitochondrion"/>
    <property type="evidence" value="ECO:0007669"/>
    <property type="project" value="UniProtKB-SubCell"/>
</dbReference>
<comment type="catalytic activity">
    <reaction evidence="17">
        <text>(R)-3-amino-2-methylpropanoate + pyruvate = 2-methyl-3-oxopropanoate + L-alanine</text>
        <dbReference type="Rhea" id="RHEA:18393"/>
        <dbReference type="ChEBI" id="CHEBI:15361"/>
        <dbReference type="ChEBI" id="CHEBI:57700"/>
        <dbReference type="ChEBI" id="CHEBI:57731"/>
        <dbReference type="ChEBI" id="CHEBI:57972"/>
        <dbReference type="EC" id="2.6.1.40"/>
    </reaction>
    <physiologicalReaction direction="left-to-right" evidence="17">
        <dbReference type="Rhea" id="RHEA:18394"/>
    </physiologicalReaction>
</comment>
<evidence type="ECO:0000313" key="36">
    <source>
        <dbReference type="EMBL" id="KAF6022754.1"/>
    </source>
</evidence>
<evidence type="ECO:0000256" key="3">
    <source>
        <dbReference type="ARBA" id="ARBA00008954"/>
    </source>
</evidence>
<dbReference type="EC" id="2.6.1.40" evidence="9"/>
<dbReference type="Gene3D" id="3.90.1150.10">
    <property type="entry name" value="Aspartate Aminotransferase, domain 1"/>
    <property type="match status" value="1"/>
</dbReference>
<comment type="subcellular location">
    <subcellularLocation>
        <location evidence="2">Mitochondrion</location>
    </subcellularLocation>
</comment>
<evidence type="ECO:0000256" key="16">
    <source>
        <dbReference type="ARBA" id="ARBA00043679"/>
    </source>
</evidence>
<protein>
    <recommendedName>
        <fullName evidence="10">Alanine--glyoxylate aminotransferase 2, mitochondrial</fullName>
        <ecNumber evidence="25">2.6.1.18</ecNumber>
        <ecNumber evidence="9">2.6.1.40</ecNumber>
        <ecNumber evidence="5">2.6.1.44</ecNumber>
    </recommendedName>
    <alternativeName>
        <fullName evidence="11">(R)-3-amino-2-methylpropionate--pyruvate transaminase</fullName>
    </alternativeName>
    <alternativeName>
        <fullName evidence="13">Beta-ALAAT II</fullName>
    </alternativeName>
    <alternativeName>
        <fullName evidence="14">Beta-alanine-pyruvate aminotransferase</fullName>
    </alternativeName>
    <alternativeName>
        <fullName evidence="27">D-3-aminoisobutyrate-pyruvate aminotransferase</fullName>
    </alternativeName>
    <alternativeName>
        <fullName evidence="12">D-AIBAT</fullName>
    </alternativeName>
    <alternativeName>
        <fullName evidence="26">D-beta-aminoisobutyrate-pyruvate aminotransferase</fullName>
    </alternativeName>
</protein>
<dbReference type="EC" id="2.6.1.44" evidence="5"/>
<evidence type="ECO:0000256" key="8">
    <source>
        <dbReference type="ARBA" id="ARBA00033660"/>
    </source>
</evidence>
<dbReference type="InterPro" id="IPR005814">
    <property type="entry name" value="Aminotrans_3"/>
</dbReference>
<name>A0A7J7JAP4_BUGNE</name>
<dbReference type="GO" id="GO:0030170">
    <property type="term" value="F:pyridoxal phosphate binding"/>
    <property type="evidence" value="ECO:0007669"/>
    <property type="project" value="InterPro"/>
</dbReference>
<comment type="function">
    <text evidence="35">Multifunctional aminotransferase with a broad substrate specificity. Catalyzes the conversion of glyoxylate to glycine using alanine as the amino donor. Catalyzes metabolism of not L- but the D-isomer of D-beta-aminoisobutyric acid to generate 2-methyl-3-oxopropanoate and alanine. Catalyzes the transfer of the amino group from beta-alanine to pyruvate to yield L-alanine and 3-oxopropanoate. Can metabolize NG-monomethyl-L-arginine (NMMA), asymmetric NG,NG-dimethyl-L-arginine (ADMA) and symmetric NG,N'G-dimethyl-L-arginine (SDMA). ADMA is a potent inhibitor of nitric-oxide (NO) synthase, and this activity provides mechanism through which the kidney regulates blood pressure.</text>
</comment>
<dbReference type="Pfam" id="PF00202">
    <property type="entry name" value="Aminotran_3"/>
    <property type="match status" value="1"/>
</dbReference>
<dbReference type="SUPFAM" id="SSF53383">
    <property type="entry name" value="PLP-dependent transferases"/>
    <property type="match status" value="1"/>
</dbReference>
<gene>
    <name evidence="36" type="ORF">EB796_018941</name>
</gene>
<evidence type="ECO:0000256" key="33">
    <source>
        <dbReference type="ARBA" id="ARBA00048916"/>
    </source>
</evidence>
<evidence type="ECO:0000256" key="20">
    <source>
        <dbReference type="ARBA" id="ARBA00043758"/>
    </source>
</evidence>
<keyword evidence="6" id="KW-0032">Aminotransferase</keyword>
<comment type="catalytic activity">
    <reaction evidence="29">
        <text>L-ornithine + glyoxylate = 5-amino-2-oxopentanoate + glycine</text>
        <dbReference type="Rhea" id="RHEA:77331"/>
        <dbReference type="ChEBI" id="CHEBI:36655"/>
        <dbReference type="ChEBI" id="CHEBI:46911"/>
        <dbReference type="ChEBI" id="CHEBI:57305"/>
        <dbReference type="ChEBI" id="CHEBI:58802"/>
    </reaction>
</comment>
<evidence type="ECO:0000256" key="4">
    <source>
        <dbReference type="ARBA" id="ARBA00011881"/>
    </source>
</evidence>
<evidence type="ECO:0000256" key="1">
    <source>
        <dbReference type="ARBA" id="ARBA00001933"/>
    </source>
</evidence>
<evidence type="ECO:0000256" key="30">
    <source>
        <dbReference type="ARBA" id="ARBA00048500"/>
    </source>
</evidence>
<dbReference type="GO" id="GO:0009436">
    <property type="term" value="P:glyoxylate catabolic process"/>
    <property type="evidence" value="ECO:0007669"/>
    <property type="project" value="TreeGrafter"/>
</dbReference>
<evidence type="ECO:0000256" key="17">
    <source>
        <dbReference type="ARBA" id="ARBA00043726"/>
    </source>
</evidence>
<evidence type="ECO:0000256" key="6">
    <source>
        <dbReference type="ARBA" id="ARBA00022576"/>
    </source>
</evidence>
<evidence type="ECO:0000256" key="31">
    <source>
        <dbReference type="ARBA" id="ARBA00048560"/>
    </source>
</evidence>
<evidence type="ECO:0000256" key="27">
    <source>
        <dbReference type="ARBA" id="ARBA00044258"/>
    </source>
</evidence>
<keyword evidence="7" id="KW-0808">Transferase</keyword>
<comment type="caution">
    <text evidence="36">The sequence shown here is derived from an EMBL/GenBank/DDBJ whole genome shotgun (WGS) entry which is preliminary data.</text>
</comment>
<evidence type="ECO:0000256" key="23">
    <source>
        <dbReference type="ARBA" id="ARBA00043825"/>
    </source>
</evidence>
<evidence type="ECO:0000256" key="24">
    <source>
        <dbReference type="ARBA" id="ARBA00043826"/>
    </source>
</evidence>
<dbReference type="InterPro" id="IPR015422">
    <property type="entry name" value="PyrdxlP-dep_Trfase_small"/>
</dbReference>
<evidence type="ECO:0000256" key="2">
    <source>
        <dbReference type="ARBA" id="ARBA00004173"/>
    </source>
</evidence>
<evidence type="ECO:0000256" key="25">
    <source>
        <dbReference type="ARBA" id="ARBA00044055"/>
    </source>
</evidence>
<comment type="cofactor">
    <cofactor evidence="1">
        <name>pyridoxal 5'-phosphate</name>
        <dbReference type="ChEBI" id="CHEBI:597326"/>
    </cofactor>
</comment>
<evidence type="ECO:0000256" key="10">
    <source>
        <dbReference type="ARBA" id="ARBA00039862"/>
    </source>
</evidence>
<comment type="catalytic activity">
    <reaction evidence="18">
        <text>N(omega),N(omega)-dimethyl-L-arginine + oxaloacetate = 5-(3,3-dimethylguanidino)-2-oxopentanoate + L-aspartate</text>
        <dbReference type="Rhea" id="RHEA:77343"/>
        <dbReference type="ChEBI" id="CHEBI:16452"/>
        <dbReference type="ChEBI" id="CHEBI:29991"/>
        <dbReference type="ChEBI" id="CHEBI:58326"/>
        <dbReference type="ChEBI" id="CHEBI:197301"/>
    </reaction>
</comment>
<comment type="catalytic activity">
    <reaction evidence="31">
        <text>N(omega),N(omega)-dimethyl-L-arginine + 2-oxobutanoate = 5-(3,3-dimethylguanidino)-2-oxopentanoate + (2S)-2-aminobutanoate</text>
        <dbReference type="Rhea" id="RHEA:77351"/>
        <dbReference type="ChEBI" id="CHEBI:16763"/>
        <dbReference type="ChEBI" id="CHEBI:58326"/>
        <dbReference type="ChEBI" id="CHEBI:74359"/>
        <dbReference type="ChEBI" id="CHEBI:197301"/>
    </reaction>
</comment>
<evidence type="ECO:0000256" key="18">
    <source>
        <dbReference type="ARBA" id="ARBA00043749"/>
    </source>
</evidence>
<comment type="catalytic activity">
    <reaction evidence="16">
        <text>(2S)-2-aminobutanoate + glyoxylate = 2-oxobutanoate + glycine</text>
        <dbReference type="Rhea" id="RHEA:77339"/>
        <dbReference type="ChEBI" id="CHEBI:16763"/>
        <dbReference type="ChEBI" id="CHEBI:36655"/>
        <dbReference type="ChEBI" id="CHEBI:57305"/>
        <dbReference type="ChEBI" id="CHEBI:74359"/>
    </reaction>
</comment>
<comment type="catalytic activity">
    <reaction evidence="28">
        <text>N(omega),N(omega)-dimethyl-L-arginine + glyoxylate = 5-(3,3-dimethylguanidino)-2-oxopentanoate + glycine</text>
        <dbReference type="Rhea" id="RHEA:77311"/>
        <dbReference type="ChEBI" id="CHEBI:36655"/>
        <dbReference type="ChEBI" id="CHEBI:57305"/>
        <dbReference type="ChEBI" id="CHEBI:58326"/>
        <dbReference type="ChEBI" id="CHEBI:197301"/>
    </reaction>
</comment>
<dbReference type="GO" id="GO:0016223">
    <property type="term" value="F:beta-alanine:pyruvate transaminase activity"/>
    <property type="evidence" value="ECO:0007669"/>
    <property type="project" value="UniProtKB-EC"/>
</dbReference>
<sequence>MMFNSSYYQPIIVDSLSSIKSTLQHIWGNVACTVASVIDVIKEDKLQENAQQLGSYFLLELAKLRDEFEIVGDVRGKGFMIGVELVADKESKVTLPADQVGAIFEDMKEMRVLNGKVFKPFPTFFIL</sequence>
<evidence type="ECO:0000256" key="9">
    <source>
        <dbReference type="ARBA" id="ARBA00039130"/>
    </source>
</evidence>
<reference evidence="36" key="1">
    <citation type="submission" date="2020-06" db="EMBL/GenBank/DDBJ databases">
        <title>Draft genome of Bugula neritina, a colonial animal packing powerful symbionts and potential medicines.</title>
        <authorList>
            <person name="Rayko M."/>
        </authorList>
    </citation>
    <scope>NUCLEOTIDE SEQUENCE [LARGE SCALE GENOMIC DNA]</scope>
    <source>
        <strain evidence="36">Kwan_BN1</strain>
    </source>
</reference>
<comment type="catalytic activity">
    <reaction evidence="32">
        <text>N(omega)-methyl-L-arginine + glyoxylate = 5-(3-methylguanidino)-2-oxopentanoate + glycine</text>
        <dbReference type="Rhea" id="RHEA:77323"/>
        <dbReference type="ChEBI" id="CHEBI:36655"/>
        <dbReference type="ChEBI" id="CHEBI:57305"/>
        <dbReference type="ChEBI" id="CHEBI:114953"/>
        <dbReference type="ChEBI" id="CHEBI:197314"/>
    </reaction>
</comment>
<comment type="similarity">
    <text evidence="3">Belongs to the class-III pyridoxal-phosphate-dependent aminotransferase family.</text>
</comment>
<evidence type="ECO:0000256" key="7">
    <source>
        <dbReference type="ARBA" id="ARBA00022679"/>
    </source>
</evidence>
<proteinExistence type="inferred from homology"/>
<dbReference type="EC" id="2.6.1.18" evidence="25"/>
<dbReference type="GO" id="GO:0008453">
    <property type="term" value="F:alanine-glyoxylate transaminase activity"/>
    <property type="evidence" value="ECO:0007669"/>
    <property type="project" value="UniProtKB-EC"/>
</dbReference>
<comment type="catalytic activity">
    <reaction evidence="33">
        <text>oxaloacetate + L-alanine = L-aspartate + pyruvate</text>
        <dbReference type="Rhea" id="RHEA:77347"/>
        <dbReference type="ChEBI" id="CHEBI:15361"/>
        <dbReference type="ChEBI" id="CHEBI:16452"/>
        <dbReference type="ChEBI" id="CHEBI:29991"/>
        <dbReference type="ChEBI" id="CHEBI:57972"/>
    </reaction>
</comment>
<evidence type="ECO:0000256" key="34">
    <source>
        <dbReference type="ARBA" id="ARBA00049480"/>
    </source>
</evidence>
<comment type="catalytic activity">
    <reaction evidence="24">
        <text>2-oxopentanoate + N(omega),N(omega)-dimethyl-L-arginine = 5-(3,3-dimethylguanidino)-2-oxopentanoate + L-2-aminopentanoate</text>
        <dbReference type="Rhea" id="RHEA:77359"/>
        <dbReference type="ChEBI" id="CHEBI:28644"/>
        <dbReference type="ChEBI" id="CHEBI:58326"/>
        <dbReference type="ChEBI" id="CHEBI:58441"/>
        <dbReference type="ChEBI" id="CHEBI:197301"/>
    </reaction>
</comment>
<evidence type="ECO:0000256" key="21">
    <source>
        <dbReference type="ARBA" id="ARBA00043777"/>
    </source>
</evidence>
<evidence type="ECO:0000256" key="15">
    <source>
        <dbReference type="ARBA" id="ARBA00043669"/>
    </source>
</evidence>
<evidence type="ECO:0000256" key="19">
    <source>
        <dbReference type="ARBA" id="ARBA00043751"/>
    </source>
</evidence>
<evidence type="ECO:0000256" key="22">
    <source>
        <dbReference type="ARBA" id="ARBA00043798"/>
    </source>
</evidence>
<dbReference type="PANTHER" id="PTHR45688">
    <property type="match status" value="1"/>
</dbReference>
<dbReference type="OrthoDB" id="10261433at2759"/>